<evidence type="ECO:0000259" key="1">
    <source>
        <dbReference type="Pfam" id="PF04248"/>
    </source>
</evidence>
<evidence type="ECO:0000313" key="2">
    <source>
        <dbReference type="EMBL" id="SVB51586.1"/>
    </source>
</evidence>
<feature type="domain" description="DUF427" evidence="1">
    <location>
        <begin position="40"/>
        <end position="130"/>
    </location>
</feature>
<reference evidence="2" key="1">
    <citation type="submission" date="2018-05" db="EMBL/GenBank/DDBJ databases">
        <authorList>
            <person name="Lanie J.A."/>
            <person name="Ng W.-L."/>
            <person name="Kazmierczak K.M."/>
            <person name="Andrzejewski T.M."/>
            <person name="Davidsen T.M."/>
            <person name="Wayne K.J."/>
            <person name="Tettelin H."/>
            <person name="Glass J.I."/>
            <person name="Rusch D."/>
            <person name="Podicherti R."/>
            <person name="Tsui H.-C.T."/>
            <person name="Winkler M.E."/>
        </authorList>
    </citation>
    <scope>NUCLEOTIDE SEQUENCE</scope>
</reference>
<dbReference type="InterPro" id="IPR038694">
    <property type="entry name" value="DUF427_sf"/>
</dbReference>
<dbReference type="PANTHER" id="PTHR34310">
    <property type="entry name" value="DUF427 DOMAIN PROTEIN (AFU_ORTHOLOGUE AFUA_3G02220)"/>
    <property type="match status" value="1"/>
</dbReference>
<accession>A0A382ELB1</accession>
<gene>
    <name evidence="2" type="ORF">METZ01_LOCUS204440</name>
</gene>
<protein>
    <recommendedName>
        <fullName evidence="1">DUF427 domain-containing protein</fullName>
    </recommendedName>
</protein>
<dbReference type="Pfam" id="PF04248">
    <property type="entry name" value="NTP_transf_9"/>
    <property type="match status" value="2"/>
</dbReference>
<feature type="domain" description="DUF427" evidence="1">
    <location>
        <begin position="163"/>
        <end position="254"/>
    </location>
</feature>
<dbReference type="Gene3D" id="2.170.150.40">
    <property type="entry name" value="Domain of unknown function (DUF427)"/>
    <property type="match status" value="2"/>
</dbReference>
<proteinExistence type="predicted"/>
<name>A0A382ELB1_9ZZZZ</name>
<dbReference type="PANTHER" id="PTHR34310:SF9">
    <property type="entry name" value="BLR5716 PROTEIN"/>
    <property type="match status" value="1"/>
</dbReference>
<dbReference type="AlphaFoldDB" id="A0A382ELB1"/>
<sequence length="279" mass="32366">MRKSHLRGRGPNYPILDEIVQYEFEPGYVVFTMPAPKRLRVKAGNDILADTADGVVLYESDHLPVYYFPMEDVSMKNLQLSGKTTFCPYKGGTEYYSLKTGSGLVENIMWHYPEPIKECPDISNYVGFEWGLVDHWYEEDEEIFVHARDPYRRVDCLQSSRRVEVVLKGEIVADTKRGVFLFETGLPTRYYLPLEDVRTQFLKESDTVTQCPYKGTANYYHFEIGGQRFDDIVWYYVDPIHESAKIKELVCFANEFVDRIMVAGVPQPRPKTSFSHGYN</sequence>
<dbReference type="InterPro" id="IPR007361">
    <property type="entry name" value="DUF427"/>
</dbReference>
<organism evidence="2">
    <name type="scientific">marine metagenome</name>
    <dbReference type="NCBI Taxonomy" id="408172"/>
    <lineage>
        <taxon>unclassified sequences</taxon>
        <taxon>metagenomes</taxon>
        <taxon>ecological metagenomes</taxon>
    </lineage>
</organism>
<dbReference type="EMBL" id="UINC01045163">
    <property type="protein sequence ID" value="SVB51586.1"/>
    <property type="molecule type" value="Genomic_DNA"/>
</dbReference>